<protein>
    <submittedName>
        <fullName evidence="2">Uncharacterized protein</fullName>
    </submittedName>
</protein>
<comment type="caution">
    <text evidence="2">The sequence shown here is derived from an EMBL/GenBank/DDBJ whole genome shotgun (WGS) entry which is preliminary data.</text>
</comment>
<feature type="compositionally biased region" description="Acidic residues" evidence="1">
    <location>
        <begin position="224"/>
        <end position="235"/>
    </location>
</feature>
<dbReference type="Proteomes" id="UP000647133">
    <property type="component" value="Unassembled WGS sequence"/>
</dbReference>
<sequence>MNDKINLNYLENYAHAFSEKVCSEYFGTKKYMSGQEIIQLTPSTQVNFMVIKALFEKWNEELDKLKSNPFFDYKDMAVAEALKEFMNVLSRAIKIENHHFRPLMEIAVIDTVLLAIDPLLYFWGEIEKSKEENPLKHLKASKKYIKWHTKLLAELIEKGGQEESEIYKNTLNDLYQKMLNELEPAQNLLASLNQVLPIDWNALIQSEAEEATVAAMPEVKEEVLDSNEEESEEKIDDLPISHTEPEDDDKESPTAPVIEERKSTPPSGGTIDPALAWARFESEQSGLLKGPIESLEDGVAINQRFMFTKKLFEGNPDLMGHAFKSIDKCDSFVEAIELINDRYVVKLNWDHDSEEVIEFLHLVYRKFDEK</sequence>
<name>A0ABR9ALP9_9BACT</name>
<accession>A0ABR9ALP9</accession>
<proteinExistence type="predicted"/>
<reference evidence="2 3" key="1">
    <citation type="submission" date="2020-09" db="EMBL/GenBank/DDBJ databases">
        <title>Echinicola sp. CAU 1574 isolated from sand of Sido Beach.</title>
        <authorList>
            <person name="Kim W."/>
        </authorList>
    </citation>
    <scope>NUCLEOTIDE SEQUENCE [LARGE SCALE GENOMIC DNA]</scope>
    <source>
        <strain evidence="2 3">CAU 1574</strain>
    </source>
</reference>
<evidence type="ECO:0000313" key="3">
    <source>
        <dbReference type="Proteomes" id="UP000647133"/>
    </source>
</evidence>
<dbReference type="RefSeq" id="WP_192009404.1">
    <property type="nucleotide sequence ID" value="NZ_JACYTQ010000002.1"/>
</dbReference>
<dbReference type="EMBL" id="JACYTQ010000002">
    <property type="protein sequence ID" value="MBD8488539.1"/>
    <property type="molecule type" value="Genomic_DNA"/>
</dbReference>
<gene>
    <name evidence="2" type="ORF">IFO69_07280</name>
</gene>
<evidence type="ECO:0000256" key="1">
    <source>
        <dbReference type="SAM" id="MobiDB-lite"/>
    </source>
</evidence>
<organism evidence="2 3">
    <name type="scientific">Echinicola arenosa</name>
    <dbReference type="NCBI Taxonomy" id="2774144"/>
    <lineage>
        <taxon>Bacteria</taxon>
        <taxon>Pseudomonadati</taxon>
        <taxon>Bacteroidota</taxon>
        <taxon>Cytophagia</taxon>
        <taxon>Cytophagales</taxon>
        <taxon>Cyclobacteriaceae</taxon>
        <taxon>Echinicola</taxon>
    </lineage>
</organism>
<evidence type="ECO:0000313" key="2">
    <source>
        <dbReference type="EMBL" id="MBD8488539.1"/>
    </source>
</evidence>
<feature type="region of interest" description="Disordered" evidence="1">
    <location>
        <begin position="222"/>
        <end position="272"/>
    </location>
</feature>
<keyword evidence="3" id="KW-1185">Reference proteome</keyword>